<dbReference type="RefSeq" id="WP_300954778.1">
    <property type="nucleotide sequence ID" value="NZ_JAUHJQ010000014.1"/>
</dbReference>
<sequence>MTGRHARTDTTVVVPTVGRPSLLVLLERLAGQTVPLDVPVVLVDDRPEGPDLAEEVRRRLPGHGLDLRVVRAGGGGPARARNIGWRHARTTWVSFLDDDVLPGTDWHERLRVDLELAAARDAVGSEGRIRVPLPEDRPPTDWERGTAGLETARWITADLTYRRRDLSAVGGFDERFPRAFREDADLALRLGADRGRVLDGSRLTAHPVRPADDWASLRQQAGNADDYLMRAVHGPDWHVRAEAPLGRRPRHVAVAAAAAAAVGALAAGRRRTALFAAAAWLAGTADFAWARIAPGPRDAAEVRRMALTSAAIPVAATWHSARGIVRHRRSGPWRGLPDLVLLDRDGTLVHDVPYNGDPALVRPVEGAREALDRLRALGVRLGVVTNQSGIARGLITREQADAVNARVAELLGPFEVVLLCPHGPEDGCACRKPAPGMVKQACAELDVDPARTVLVGDIEADVAAAEAAGAVGVLVPTAQTRADEVDRAALVAPSLPAAVEEIVRGRW</sequence>
<dbReference type="NCBIfam" id="TIGR01662">
    <property type="entry name" value="HAD-SF-IIIA"/>
    <property type="match status" value="1"/>
</dbReference>
<accession>A0ABT8FLB3</accession>
<evidence type="ECO:0000256" key="4">
    <source>
        <dbReference type="ARBA" id="ARBA00022723"/>
    </source>
</evidence>
<evidence type="ECO:0000256" key="2">
    <source>
        <dbReference type="ARBA" id="ARBA00005628"/>
    </source>
</evidence>
<dbReference type="Gene3D" id="3.40.50.1000">
    <property type="entry name" value="HAD superfamily/HAD-like"/>
    <property type="match status" value="1"/>
</dbReference>
<evidence type="ECO:0000256" key="1">
    <source>
        <dbReference type="ARBA" id="ARBA00004496"/>
    </source>
</evidence>
<evidence type="ECO:0000313" key="10">
    <source>
        <dbReference type="Proteomes" id="UP001168620"/>
    </source>
</evidence>
<dbReference type="InterPro" id="IPR006439">
    <property type="entry name" value="HAD-SF_hydro_IA"/>
</dbReference>
<dbReference type="InterPro" id="IPR029044">
    <property type="entry name" value="Nucleotide-diphossugar_trans"/>
</dbReference>
<comment type="subcellular location">
    <subcellularLocation>
        <location evidence="1">Cytoplasm</location>
    </subcellularLocation>
</comment>
<name>A0ABT8FLB3_9ACTN</name>
<protein>
    <recommendedName>
        <fullName evidence="7">D,D-heptose 1,7-bisphosphate phosphatase</fullName>
    </recommendedName>
</protein>
<dbReference type="NCBIfam" id="TIGR01549">
    <property type="entry name" value="HAD-SF-IA-v1"/>
    <property type="match status" value="1"/>
</dbReference>
<organism evidence="9 10">
    <name type="scientific">Nocardioides oceani</name>
    <dbReference type="NCBI Taxonomy" id="3058369"/>
    <lineage>
        <taxon>Bacteria</taxon>
        <taxon>Bacillati</taxon>
        <taxon>Actinomycetota</taxon>
        <taxon>Actinomycetes</taxon>
        <taxon>Propionibacteriales</taxon>
        <taxon>Nocardioidaceae</taxon>
        <taxon>Nocardioides</taxon>
    </lineage>
</organism>
<dbReference type="InterPro" id="IPR006549">
    <property type="entry name" value="HAD-SF_hydro_IIIA"/>
</dbReference>
<dbReference type="EMBL" id="JAUHJQ010000014">
    <property type="protein sequence ID" value="MDN4175468.1"/>
    <property type="molecule type" value="Genomic_DNA"/>
</dbReference>
<keyword evidence="4" id="KW-0479">Metal-binding</keyword>
<dbReference type="PANTHER" id="PTHR42891">
    <property type="entry name" value="D-GLYCERO-BETA-D-MANNO-HEPTOSE-1,7-BISPHOSPHATE 7-PHOSPHATASE"/>
    <property type="match status" value="1"/>
</dbReference>
<evidence type="ECO:0000256" key="3">
    <source>
        <dbReference type="ARBA" id="ARBA00022490"/>
    </source>
</evidence>
<evidence type="ECO:0000256" key="6">
    <source>
        <dbReference type="ARBA" id="ARBA00023277"/>
    </source>
</evidence>
<keyword evidence="3" id="KW-0963">Cytoplasm</keyword>
<dbReference type="NCBIfam" id="TIGR01656">
    <property type="entry name" value="Histidinol-ppas"/>
    <property type="match status" value="1"/>
</dbReference>
<feature type="domain" description="Glycosyltransferase 2-like" evidence="8">
    <location>
        <begin position="11"/>
        <end position="111"/>
    </location>
</feature>
<dbReference type="Gene3D" id="3.90.550.10">
    <property type="entry name" value="Spore Coat Polysaccharide Biosynthesis Protein SpsA, Chain A"/>
    <property type="match status" value="1"/>
</dbReference>
<dbReference type="SUPFAM" id="SSF53448">
    <property type="entry name" value="Nucleotide-diphospho-sugar transferases"/>
    <property type="match status" value="1"/>
</dbReference>
<dbReference type="InterPro" id="IPR001173">
    <property type="entry name" value="Glyco_trans_2-like"/>
</dbReference>
<evidence type="ECO:0000313" key="9">
    <source>
        <dbReference type="EMBL" id="MDN4175468.1"/>
    </source>
</evidence>
<evidence type="ECO:0000256" key="5">
    <source>
        <dbReference type="ARBA" id="ARBA00022801"/>
    </source>
</evidence>
<gene>
    <name evidence="9" type="ORF">QWY28_21070</name>
</gene>
<proteinExistence type="inferred from homology"/>
<comment type="caution">
    <text evidence="9">The sequence shown here is derived from an EMBL/GenBank/DDBJ whole genome shotgun (WGS) entry which is preliminary data.</text>
</comment>
<keyword evidence="10" id="KW-1185">Reference proteome</keyword>
<keyword evidence="6" id="KW-0119">Carbohydrate metabolism</keyword>
<evidence type="ECO:0000256" key="7">
    <source>
        <dbReference type="ARBA" id="ARBA00031828"/>
    </source>
</evidence>
<keyword evidence="5 9" id="KW-0378">Hydrolase</keyword>
<evidence type="ECO:0000259" key="8">
    <source>
        <dbReference type="Pfam" id="PF00535"/>
    </source>
</evidence>
<dbReference type="Pfam" id="PF00535">
    <property type="entry name" value="Glycos_transf_2"/>
    <property type="match status" value="1"/>
</dbReference>
<dbReference type="GO" id="GO:0016787">
    <property type="term" value="F:hydrolase activity"/>
    <property type="evidence" value="ECO:0007669"/>
    <property type="project" value="UniProtKB-KW"/>
</dbReference>
<dbReference type="PANTHER" id="PTHR42891:SF1">
    <property type="entry name" value="D-GLYCERO-BETA-D-MANNO-HEPTOSE-1,7-BISPHOSPHATE 7-PHOSPHATASE"/>
    <property type="match status" value="1"/>
</dbReference>
<dbReference type="InterPro" id="IPR006543">
    <property type="entry name" value="Histidinol-phos"/>
</dbReference>
<dbReference type="Pfam" id="PF13242">
    <property type="entry name" value="Hydrolase_like"/>
    <property type="match status" value="1"/>
</dbReference>
<dbReference type="InterPro" id="IPR004446">
    <property type="entry name" value="Heptose_bisP_phosphatase"/>
</dbReference>
<dbReference type="InterPro" id="IPR023214">
    <property type="entry name" value="HAD_sf"/>
</dbReference>
<dbReference type="Proteomes" id="UP001168620">
    <property type="component" value="Unassembled WGS sequence"/>
</dbReference>
<comment type="similarity">
    <text evidence="2">Belongs to the GmhB family.</text>
</comment>
<dbReference type="InterPro" id="IPR036412">
    <property type="entry name" value="HAD-like_sf"/>
</dbReference>
<reference evidence="9" key="1">
    <citation type="submission" date="2023-06" db="EMBL/GenBank/DDBJ databases">
        <title>Draft genome sequence of Nocardioides sp. SOB77.</title>
        <authorList>
            <person name="Zhang G."/>
        </authorList>
    </citation>
    <scope>NUCLEOTIDE SEQUENCE</scope>
    <source>
        <strain evidence="9">SOB77</strain>
    </source>
</reference>
<dbReference type="SUPFAM" id="SSF56784">
    <property type="entry name" value="HAD-like"/>
    <property type="match status" value="1"/>
</dbReference>